<protein>
    <recommendedName>
        <fullName evidence="4">Secreted protein</fullName>
    </recommendedName>
</protein>
<feature type="signal peptide" evidence="1">
    <location>
        <begin position="1"/>
        <end position="27"/>
    </location>
</feature>
<dbReference type="AlphaFoldDB" id="A0AAE1GD82"/>
<evidence type="ECO:0000256" key="1">
    <source>
        <dbReference type="SAM" id="SignalP"/>
    </source>
</evidence>
<evidence type="ECO:0008006" key="4">
    <source>
        <dbReference type="Google" id="ProtNLM"/>
    </source>
</evidence>
<organism evidence="2 3">
    <name type="scientific">Petrolisthes cinctipes</name>
    <name type="common">Flat porcelain crab</name>
    <dbReference type="NCBI Taxonomy" id="88211"/>
    <lineage>
        <taxon>Eukaryota</taxon>
        <taxon>Metazoa</taxon>
        <taxon>Ecdysozoa</taxon>
        <taxon>Arthropoda</taxon>
        <taxon>Crustacea</taxon>
        <taxon>Multicrustacea</taxon>
        <taxon>Malacostraca</taxon>
        <taxon>Eumalacostraca</taxon>
        <taxon>Eucarida</taxon>
        <taxon>Decapoda</taxon>
        <taxon>Pleocyemata</taxon>
        <taxon>Anomura</taxon>
        <taxon>Galatheoidea</taxon>
        <taxon>Porcellanidae</taxon>
        <taxon>Petrolisthes</taxon>
    </lineage>
</organism>
<evidence type="ECO:0000313" key="2">
    <source>
        <dbReference type="EMBL" id="KAK3889609.1"/>
    </source>
</evidence>
<dbReference type="Proteomes" id="UP001286313">
    <property type="component" value="Unassembled WGS sequence"/>
</dbReference>
<sequence length="99" mass="10740">MCPCSLTSIITSTTPLLLSLLPSQASTTNTTTSLIPAHSQASTTITTISPFRAPSPNTTHFSSSRLLTCITFKGGRVHGKQQYVFGFCSTFRLHNHHMD</sequence>
<name>A0AAE1GD82_PETCI</name>
<reference evidence="2" key="1">
    <citation type="submission" date="2023-10" db="EMBL/GenBank/DDBJ databases">
        <title>Genome assemblies of two species of porcelain crab, Petrolisthes cinctipes and Petrolisthes manimaculis (Anomura: Porcellanidae).</title>
        <authorList>
            <person name="Angst P."/>
        </authorList>
    </citation>
    <scope>NUCLEOTIDE SEQUENCE</scope>
    <source>
        <strain evidence="2">PB745_01</strain>
        <tissue evidence="2">Gill</tissue>
    </source>
</reference>
<accession>A0AAE1GD82</accession>
<proteinExistence type="predicted"/>
<feature type="chain" id="PRO_5041951687" description="Secreted protein" evidence="1">
    <location>
        <begin position="28"/>
        <end position="99"/>
    </location>
</feature>
<keyword evidence="1" id="KW-0732">Signal</keyword>
<evidence type="ECO:0000313" key="3">
    <source>
        <dbReference type="Proteomes" id="UP001286313"/>
    </source>
</evidence>
<comment type="caution">
    <text evidence="2">The sequence shown here is derived from an EMBL/GenBank/DDBJ whole genome shotgun (WGS) entry which is preliminary data.</text>
</comment>
<dbReference type="EMBL" id="JAWQEG010000473">
    <property type="protein sequence ID" value="KAK3889609.1"/>
    <property type="molecule type" value="Genomic_DNA"/>
</dbReference>
<gene>
    <name evidence="2" type="ORF">Pcinc_006399</name>
</gene>
<keyword evidence="3" id="KW-1185">Reference proteome</keyword>